<dbReference type="PROSITE" id="PS51712">
    <property type="entry name" value="G_ENGA"/>
    <property type="match status" value="2"/>
</dbReference>
<evidence type="ECO:0000256" key="5">
    <source>
        <dbReference type="ARBA" id="ARBA00022741"/>
    </source>
</evidence>
<name>A0A9X2WJ86_9GAMM</name>
<dbReference type="Proteomes" id="UP001147830">
    <property type="component" value="Unassembled WGS sequence"/>
</dbReference>
<organism evidence="13 14">
    <name type="scientific">Thalassolituus pacificus</name>
    <dbReference type="NCBI Taxonomy" id="2975440"/>
    <lineage>
        <taxon>Bacteria</taxon>
        <taxon>Pseudomonadati</taxon>
        <taxon>Pseudomonadota</taxon>
        <taxon>Gammaproteobacteria</taxon>
        <taxon>Oceanospirillales</taxon>
        <taxon>Oceanospirillaceae</taxon>
        <taxon>Thalassolituus</taxon>
    </lineage>
</organism>
<feature type="binding site" evidence="8">
    <location>
        <begin position="242"/>
        <end position="246"/>
    </location>
    <ligand>
        <name>GTP</name>
        <dbReference type="ChEBI" id="CHEBI:37565"/>
        <label>2</label>
    </ligand>
</feature>
<feature type="binding site" evidence="8">
    <location>
        <begin position="118"/>
        <end position="121"/>
    </location>
    <ligand>
        <name>GTP</name>
        <dbReference type="ChEBI" id="CHEBI:37565"/>
        <label>1</label>
    </ligand>
</feature>
<evidence type="ECO:0000256" key="6">
    <source>
        <dbReference type="ARBA" id="ARBA00023134"/>
    </source>
</evidence>
<dbReference type="Pfam" id="PF01926">
    <property type="entry name" value="MMR_HSR1"/>
    <property type="match status" value="2"/>
</dbReference>
<dbReference type="InterPro" id="IPR015946">
    <property type="entry name" value="KH_dom-like_a/b"/>
</dbReference>
<dbReference type="GO" id="GO:0043022">
    <property type="term" value="F:ribosome binding"/>
    <property type="evidence" value="ECO:0007669"/>
    <property type="project" value="TreeGrafter"/>
</dbReference>
<feature type="binding site" evidence="8">
    <location>
        <begin position="56"/>
        <end position="60"/>
    </location>
    <ligand>
        <name>GTP</name>
        <dbReference type="ChEBI" id="CHEBI:37565"/>
        <label>1</label>
    </ligand>
</feature>
<feature type="domain" description="EngA-type G" evidence="12">
    <location>
        <begin position="3"/>
        <end position="166"/>
    </location>
</feature>
<dbReference type="FunFam" id="3.30.300.20:FF:000004">
    <property type="entry name" value="GTPase Der"/>
    <property type="match status" value="1"/>
</dbReference>
<dbReference type="InterPro" id="IPR016484">
    <property type="entry name" value="GTPase_Der"/>
</dbReference>
<reference evidence="13" key="2">
    <citation type="submission" date="2022-08" db="EMBL/GenBank/DDBJ databases">
        <authorList>
            <person name="Dong C."/>
        </authorList>
    </citation>
    <scope>NUCLEOTIDE SEQUENCE</scope>
    <source>
        <strain evidence="13">59MF3M-4</strain>
    </source>
</reference>
<comment type="function">
    <text evidence="8 10">GTPase that plays an essential role in the late steps of ribosome biogenesis.</text>
</comment>
<evidence type="ECO:0000313" key="13">
    <source>
        <dbReference type="EMBL" id="MCT7360852.1"/>
    </source>
</evidence>
<dbReference type="GO" id="GO:0042254">
    <property type="term" value="P:ribosome biogenesis"/>
    <property type="evidence" value="ECO:0007669"/>
    <property type="project" value="UniProtKB-KW"/>
</dbReference>
<proteinExistence type="inferred from homology"/>
<dbReference type="InterPro" id="IPR005225">
    <property type="entry name" value="Small_GTP-bd"/>
</dbReference>
<keyword evidence="5 8" id="KW-0547">Nucleotide-binding</keyword>
<dbReference type="NCBIfam" id="TIGR03594">
    <property type="entry name" value="GTPase_EngA"/>
    <property type="match status" value="1"/>
</dbReference>
<dbReference type="InterPro" id="IPR027417">
    <property type="entry name" value="P-loop_NTPase"/>
</dbReference>
<evidence type="ECO:0000313" key="14">
    <source>
        <dbReference type="Proteomes" id="UP001147830"/>
    </source>
</evidence>
<dbReference type="HAMAP" id="MF_00195">
    <property type="entry name" value="GTPase_Der"/>
    <property type="match status" value="1"/>
</dbReference>
<comment type="similarity">
    <text evidence="1 8 9 10">Belongs to the TRAFAC class TrmE-Era-EngA-EngB-Septin-like GTPase superfamily. EngA (Der) GTPase family.</text>
</comment>
<dbReference type="PANTHER" id="PTHR43834">
    <property type="entry name" value="GTPASE DER"/>
    <property type="match status" value="1"/>
</dbReference>
<dbReference type="Gene3D" id="3.30.300.20">
    <property type="match status" value="1"/>
</dbReference>
<dbReference type="GO" id="GO:0005525">
    <property type="term" value="F:GTP binding"/>
    <property type="evidence" value="ECO:0007669"/>
    <property type="project" value="UniProtKB-UniRule"/>
</dbReference>
<keyword evidence="3 8" id="KW-0690">Ribosome biogenesis</keyword>
<dbReference type="PIRSF" id="PIRSF006485">
    <property type="entry name" value="GTP-binding_EngA"/>
    <property type="match status" value="1"/>
</dbReference>
<evidence type="ECO:0000256" key="10">
    <source>
        <dbReference type="RuleBase" id="RU004481"/>
    </source>
</evidence>
<dbReference type="SUPFAM" id="SSF52540">
    <property type="entry name" value="P-loop containing nucleoside triphosphate hydrolases"/>
    <property type="match status" value="2"/>
</dbReference>
<feature type="domain" description="EngA-type G" evidence="12">
    <location>
        <begin position="189"/>
        <end position="362"/>
    </location>
</feature>
<evidence type="ECO:0000256" key="4">
    <source>
        <dbReference type="ARBA" id="ARBA00022737"/>
    </source>
</evidence>
<feature type="region of interest" description="Disordered" evidence="11">
    <location>
        <begin position="450"/>
        <end position="494"/>
    </location>
</feature>
<dbReference type="GO" id="GO:0016787">
    <property type="term" value="F:hydrolase activity"/>
    <property type="evidence" value="ECO:0007669"/>
    <property type="project" value="UniProtKB-KW"/>
</dbReference>
<feature type="binding site" evidence="8">
    <location>
        <begin position="195"/>
        <end position="202"/>
    </location>
    <ligand>
        <name>GTP</name>
        <dbReference type="ChEBI" id="CHEBI:37565"/>
        <label>2</label>
    </ligand>
</feature>
<feature type="binding site" evidence="8">
    <location>
        <begin position="9"/>
        <end position="16"/>
    </location>
    <ligand>
        <name>GTP</name>
        <dbReference type="ChEBI" id="CHEBI:37565"/>
        <label>1</label>
    </ligand>
</feature>
<sequence>MVPVIALVGRPNVGKSTLFNRLTKSRDALVAEIAGLTRDRKYGEGKVGDVPFIVIDTGGISGQEEGIDEAMAAQSFQAIKDADIVFFMVDVGAGITNGDRMIAEYLRRSGKDAYLVANKIDGKNPDLVLGEFFELGMGEPLPIAAAHNRGISALIEYVLGELPQDDDDYFRELAGEDAPVHEELDVKGIKIAVVGRPNVGKSTLVNRFLGEDRVVVFDEAGTTRDSIYIPYERHGQEYTLIDTAGVRRRKNISEAAEKFSIIKTLQAIQDCHVCILVLDARTGIVEQDLHMLSFVLNSGRALVIAINKWDGMEADAKERVKTEIDRRFDFLTFAEMHFISALHGTGVGNLYESVDQAYNSSMAKWQTNMLTRILEDATASHQPPVVRNRRPKLRYAHQGGSNPPIIVVHGNLAKELPEDYKRYLANTFRRVLEIKGTPIRMEFRQGENPYAGKEKEVRHSSKRRAEAVERTDNKRKIKIEKARKQLRKGYKKPT</sequence>
<feature type="compositionally biased region" description="Basic residues" evidence="11">
    <location>
        <begin position="484"/>
        <end position="494"/>
    </location>
</feature>
<reference evidence="13" key="1">
    <citation type="journal article" date="2022" name="Front. Microbiol.">
        <title>Genome-based taxonomic rearrangement of Oceanobacter-related bacteria including the description of Thalassolituus hydrocarbonoclasticus sp. nov. and Thalassolituus pacificus sp. nov. and emended description of the genus Thalassolituus.</title>
        <authorList>
            <person name="Dong C."/>
            <person name="Wei L."/>
            <person name="Wang J."/>
            <person name="Lai Q."/>
            <person name="Huang Z."/>
            <person name="Shao Z."/>
        </authorList>
    </citation>
    <scope>NUCLEOTIDE SEQUENCE</scope>
    <source>
        <strain evidence="13">59MF3M-4</strain>
    </source>
</reference>
<dbReference type="CDD" id="cd01895">
    <property type="entry name" value="EngA2"/>
    <property type="match status" value="1"/>
</dbReference>
<evidence type="ECO:0000256" key="8">
    <source>
        <dbReference type="HAMAP-Rule" id="MF_00195"/>
    </source>
</evidence>
<keyword evidence="6 8" id="KW-0342">GTP-binding</keyword>
<feature type="binding site" evidence="8">
    <location>
        <begin position="307"/>
        <end position="310"/>
    </location>
    <ligand>
        <name>GTP</name>
        <dbReference type="ChEBI" id="CHEBI:37565"/>
        <label>2</label>
    </ligand>
</feature>
<evidence type="ECO:0000256" key="9">
    <source>
        <dbReference type="PROSITE-ProRule" id="PRU01049"/>
    </source>
</evidence>
<evidence type="ECO:0000256" key="7">
    <source>
        <dbReference type="ARBA" id="ARBA00032345"/>
    </source>
</evidence>
<evidence type="ECO:0000256" key="1">
    <source>
        <dbReference type="ARBA" id="ARBA00008279"/>
    </source>
</evidence>
<keyword evidence="4 10" id="KW-0677">Repeat</keyword>
<keyword evidence="14" id="KW-1185">Reference proteome</keyword>
<dbReference type="EMBL" id="JAOANI010000028">
    <property type="protein sequence ID" value="MCT7360852.1"/>
    <property type="molecule type" value="Genomic_DNA"/>
</dbReference>
<evidence type="ECO:0000256" key="2">
    <source>
        <dbReference type="ARBA" id="ARBA00020953"/>
    </source>
</evidence>
<gene>
    <name evidence="8 13" type="primary">der</name>
    <name evidence="13" type="ORF">NYR02_17660</name>
</gene>
<dbReference type="InterPro" id="IPR031166">
    <property type="entry name" value="G_ENGA"/>
</dbReference>
<dbReference type="NCBIfam" id="TIGR00231">
    <property type="entry name" value="small_GTP"/>
    <property type="match status" value="2"/>
</dbReference>
<dbReference type="InterPro" id="IPR032859">
    <property type="entry name" value="KH_dom-like"/>
</dbReference>
<dbReference type="InterPro" id="IPR006073">
    <property type="entry name" value="GTP-bd"/>
</dbReference>
<dbReference type="RefSeq" id="WP_260977672.1">
    <property type="nucleotide sequence ID" value="NZ_JAOANI010000028.1"/>
</dbReference>
<comment type="caution">
    <text evidence="13">The sequence shown here is derived from an EMBL/GenBank/DDBJ whole genome shotgun (WGS) entry which is preliminary data.</text>
</comment>
<protein>
    <recommendedName>
        <fullName evidence="2 8">GTPase Der</fullName>
    </recommendedName>
    <alternativeName>
        <fullName evidence="7 8">GTP-binding protein EngA</fullName>
    </alternativeName>
</protein>
<comment type="subunit">
    <text evidence="8">Associates with the 50S ribosomal subunit.</text>
</comment>
<dbReference type="Pfam" id="PF14714">
    <property type="entry name" value="KH_dom-like"/>
    <property type="match status" value="1"/>
</dbReference>
<keyword evidence="13" id="KW-0378">Hydrolase</keyword>
<dbReference type="CDD" id="cd01894">
    <property type="entry name" value="EngA1"/>
    <property type="match status" value="1"/>
</dbReference>
<evidence type="ECO:0000256" key="11">
    <source>
        <dbReference type="SAM" id="MobiDB-lite"/>
    </source>
</evidence>
<dbReference type="AlphaFoldDB" id="A0A9X2WJ86"/>
<feature type="compositionally biased region" description="Basic and acidic residues" evidence="11">
    <location>
        <begin position="452"/>
        <end position="483"/>
    </location>
</feature>
<accession>A0A9X2WJ86</accession>
<evidence type="ECO:0000259" key="12">
    <source>
        <dbReference type="PROSITE" id="PS51712"/>
    </source>
</evidence>
<evidence type="ECO:0000256" key="3">
    <source>
        <dbReference type="ARBA" id="ARBA00022517"/>
    </source>
</evidence>
<dbReference type="PRINTS" id="PR00326">
    <property type="entry name" value="GTP1OBG"/>
</dbReference>
<dbReference type="FunFam" id="3.40.50.300:FF:000057">
    <property type="entry name" value="GTPase Der"/>
    <property type="match status" value="1"/>
</dbReference>
<dbReference type="PANTHER" id="PTHR43834:SF6">
    <property type="entry name" value="GTPASE DER"/>
    <property type="match status" value="1"/>
</dbReference>
<dbReference type="FunFam" id="3.40.50.300:FF:000040">
    <property type="entry name" value="GTPase Der"/>
    <property type="match status" value="1"/>
</dbReference>
<dbReference type="Gene3D" id="3.40.50.300">
    <property type="entry name" value="P-loop containing nucleotide triphosphate hydrolases"/>
    <property type="match status" value="2"/>
</dbReference>